<accession>A0A918RL36</accession>
<evidence type="ECO:0000313" key="5">
    <source>
        <dbReference type="EMBL" id="GHA00660.1"/>
    </source>
</evidence>
<dbReference type="PANTHER" id="PTHR16026:SF0">
    <property type="entry name" value="CARTILAGE ACIDIC PROTEIN 1"/>
    <property type="match status" value="1"/>
</dbReference>
<keyword evidence="6" id="KW-1185">Reference proteome</keyword>
<dbReference type="SUPFAM" id="SSF69318">
    <property type="entry name" value="Integrin alpha N-terminal domain"/>
    <property type="match status" value="2"/>
</dbReference>
<reference evidence="5" key="1">
    <citation type="journal article" date="2014" name="Int. J. Syst. Evol. Microbiol.">
        <title>Complete genome sequence of Corynebacterium casei LMG S-19264T (=DSM 44701T), isolated from a smear-ripened cheese.</title>
        <authorList>
            <consortium name="US DOE Joint Genome Institute (JGI-PGF)"/>
            <person name="Walter F."/>
            <person name="Albersmeier A."/>
            <person name="Kalinowski J."/>
            <person name="Ruckert C."/>
        </authorList>
    </citation>
    <scope>NUCLEOTIDE SEQUENCE</scope>
    <source>
        <strain evidence="5">KCTC 12711</strain>
    </source>
</reference>
<dbReference type="RefSeq" id="WP_189398606.1">
    <property type="nucleotide sequence ID" value="NZ_BMXA01000001.1"/>
</dbReference>
<feature type="domain" description="ASPIC/UnbV" evidence="4">
    <location>
        <begin position="692"/>
        <end position="753"/>
    </location>
</feature>
<dbReference type="Pfam" id="PF07593">
    <property type="entry name" value="UnbV_ASPIC"/>
    <property type="match status" value="1"/>
</dbReference>
<dbReference type="PROSITE" id="PS51257">
    <property type="entry name" value="PROKAR_LIPOPROTEIN"/>
    <property type="match status" value="1"/>
</dbReference>
<dbReference type="Gene3D" id="2.130.10.130">
    <property type="entry name" value="Integrin alpha, N-terminal"/>
    <property type="match status" value="1"/>
</dbReference>
<feature type="signal peptide" evidence="3">
    <location>
        <begin position="1"/>
        <end position="26"/>
    </location>
</feature>
<dbReference type="InterPro" id="IPR028994">
    <property type="entry name" value="Integrin_alpha_N"/>
</dbReference>
<dbReference type="AlphaFoldDB" id="A0A918RL36"/>
<protein>
    <recommendedName>
        <fullName evidence="4">ASPIC/UnbV domain-containing protein</fullName>
    </recommendedName>
</protein>
<evidence type="ECO:0000313" key="6">
    <source>
        <dbReference type="Proteomes" id="UP000614811"/>
    </source>
</evidence>
<comment type="caution">
    <text evidence="5">The sequence shown here is derived from an EMBL/GenBank/DDBJ whole genome shotgun (WGS) entry which is preliminary data.</text>
</comment>
<sequence length="774" mass="86248">MNKIHTFAATLGLLTIFACGYTPSHAQVPAPSDEEILANKNRAISLVETRRKLDKLVWGPEELAQEYEQRIVKLWDDLLKAEHKFEVLKAFPFGSLQLAKHKESEPLELQIAKYTFEGEGETWSNTKFQNFITEMVAADYVLEQTEWHHAKFTPPSKGEGAISEVSFALHVARANPAHRLVFKGLLEIDWMVAAASGVSLQADKLKLLDLTILEREQPAPFQEVFTVTGTKEQPLVHPILVYDLDKDGNSDIVVGGQNLLLRNKGGGELVTEQLFDKFRNLYDGAVLADFNNDGNVDFVGVDERGYPMMYVGSAEGRFSGSAIKISEHHLGLPKTFTAGDIDGDGDLDIHIANYKYAYRQGQMPNPYFDANDGYPAVMLRNDGDGKFSDITEQSGLAAKRYRRSYSSSFVDLDDDQDMDLIVVSDYAGFDVYTNDGKGKFTDITDQFGLDRHFFGMGHTFDDFNGDGKLDFYVIGMSSTTARRLENMGLGREDFKQHTDMRMAMGYGNRMFLRDGDGFRKAPNNDQVARTGWSWGTSTFDFDNDGDKDIFVANGHYSGESTQDYCTTFWRHDIYEGGQEDVARDMLFQAESTDLREAKISWNGYEHKVLYLKHGDDFINIGYLMGVAFEYDARAVVTEDIDSDGRVDLLVVEHIADSLSPARYRLHVYRNGLQQAGNWIGVALHDTPAMSTIGATVRIEAEGGSQMTRVVTGDSFSAQHSAKLHFGLGKSDKVSKMSVTWSDGSQVVLDNPKSGVYHRLSPGKDAGSAAQTTSN</sequence>
<feature type="region of interest" description="Disordered" evidence="2">
    <location>
        <begin position="751"/>
        <end position="774"/>
    </location>
</feature>
<evidence type="ECO:0000256" key="3">
    <source>
        <dbReference type="SAM" id="SignalP"/>
    </source>
</evidence>
<dbReference type="Pfam" id="PF13517">
    <property type="entry name" value="FG-GAP_3"/>
    <property type="match status" value="2"/>
</dbReference>
<proteinExistence type="predicted"/>
<dbReference type="InterPro" id="IPR027039">
    <property type="entry name" value="Crtac1"/>
</dbReference>
<dbReference type="PANTHER" id="PTHR16026">
    <property type="entry name" value="CARTILAGE ACIDIC PROTEIN 1"/>
    <property type="match status" value="1"/>
</dbReference>
<organism evidence="5 6">
    <name type="scientific">Arenicella chitinivorans</name>
    <dbReference type="NCBI Taxonomy" id="1329800"/>
    <lineage>
        <taxon>Bacteria</taxon>
        <taxon>Pseudomonadati</taxon>
        <taxon>Pseudomonadota</taxon>
        <taxon>Gammaproteobacteria</taxon>
        <taxon>Arenicellales</taxon>
        <taxon>Arenicellaceae</taxon>
        <taxon>Arenicella</taxon>
    </lineage>
</organism>
<name>A0A918RL36_9GAMM</name>
<dbReference type="Proteomes" id="UP000614811">
    <property type="component" value="Unassembled WGS sequence"/>
</dbReference>
<dbReference type="InterPro" id="IPR011519">
    <property type="entry name" value="UnbV_ASPIC"/>
</dbReference>
<gene>
    <name evidence="5" type="ORF">GCM10008090_07000</name>
</gene>
<reference evidence="5" key="2">
    <citation type="submission" date="2020-09" db="EMBL/GenBank/DDBJ databases">
        <authorList>
            <person name="Sun Q."/>
            <person name="Kim S."/>
        </authorList>
    </citation>
    <scope>NUCLEOTIDE SEQUENCE</scope>
    <source>
        <strain evidence="5">KCTC 12711</strain>
    </source>
</reference>
<dbReference type="EMBL" id="BMXA01000001">
    <property type="protein sequence ID" value="GHA00660.1"/>
    <property type="molecule type" value="Genomic_DNA"/>
</dbReference>
<evidence type="ECO:0000256" key="2">
    <source>
        <dbReference type="SAM" id="MobiDB-lite"/>
    </source>
</evidence>
<evidence type="ECO:0000256" key="1">
    <source>
        <dbReference type="ARBA" id="ARBA00022729"/>
    </source>
</evidence>
<evidence type="ECO:0000259" key="4">
    <source>
        <dbReference type="Pfam" id="PF07593"/>
    </source>
</evidence>
<dbReference type="InterPro" id="IPR013517">
    <property type="entry name" value="FG-GAP"/>
</dbReference>
<feature type="chain" id="PRO_5037724621" description="ASPIC/UnbV domain-containing protein" evidence="3">
    <location>
        <begin position="27"/>
        <end position="774"/>
    </location>
</feature>
<keyword evidence="1 3" id="KW-0732">Signal</keyword>